<keyword evidence="6" id="KW-0630">Potassium</keyword>
<keyword evidence="7 12" id="KW-1133">Transmembrane helix</keyword>
<gene>
    <name evidence="14" type="ORF">VB738_01430</name>
</gene>
<accession>A0ABU5RQ61</accession>
<dbReference type="Gene3D" id="1.10.287.70">
    <property type="match status" value="1"/>
</dbReference>
<evidence type="ECO:0000256" key="11">
    <source>
        <dbReference type="SAM" id="MobiDB-lite"/>
    </source>
</evidence>
<evidence type="ECO:0000256" key="4">
    <source>
        <dbReference type="ARBA" id="ARBA00022692"/>
    </source>
</evidence>
<dbReference type="InterPro" id="IPR041647">
    <property type="entry name" value="IRK_C"/>
</dbReference>
<dbReference type="RefSeq" id="WP_323304037.1">
    <property type="nucleotide sequence ID" value="NZ_JAYGHX010000001.1"/>
</dbReference>
<dbReference type="Gene3D" id="2.60.40.1400">
    <property type="entry name" value="G protein-activated inward rectifier potassium channel 1"/>
    <property type="match status" value="1"/>
</dbReference>
<keyword evidence="2" id="KW-0813">Transport</keyword>
<reference evidence="14 15" key="1">
    <citation type="submission" date="2023-12" db="EMBL/GenBank/DDBJ databases">
        <title>Baltic Sea Cyanobacteria.</title>
        <authorList>
            <person name="Delbaje E."/>
            <person name="Fewer D.P."/>
            <person name="Shishido T.K."/>
        </authorList>
    </citation>
    <scope>NUCLEOTIDE SEQUENCE [LARGE SCALE GENOMIC DNA]</scope>
    <source>
        <strain evidence="14 15">UHCC 0139</strain>
    </source>
</reference>
<keyword evidence="10" id="KW-0407">Ion channel</keyword>
<protein>
    <recommendedName>
        <fullName evidence="13">Inward rectifier potassium channel C-terminal domain-containing protein</fullName>
    </recommendedName>
</protein>
<sequence>MRMPWPVFFMAMAGIYLVEVLIFALAFQLDHRHLEGDGAMGIPVSVVFALQNLFSASFQSVEVTSPYSLGLAGGQRIVGLLTNAMVTGLFFLRFTQVDAPLRFSRHLCLSSWPDGHLSCRFVTRDPSYWLKVSYAMVLFLDEEVEPGVWQRRVHPLALLNTSTPQLHVTAVLSHRLTPASPLVQLGLAAITAAGGALMVLVEGTDEVTGSPLLQVHHYRIADILEGQRFTDLVSIDGSGRRSVDLDALDRTQPLRESAQSNPELHR</sequence>
<evidence type="ECO:0000256" key="8">
    <source>
        <dbReference type="ARBA" id="ARBA00023065"/>
    </source>
</evidence>
<keyword evidence="15" id="KW-1185">Reference proteome</keyword>
<feature type="domain" description="Inward rectifier potassium channel C-terminal" evidence="13">
    <location>
        <begin position="168"/>
        <end position="260"/>
    </location>
</feature>
<proteinExistence type="predicted"/>
<evidence type="ECO:0000313" key="14">
    <source>
        <dbReference type="EMBL" id="MEA5389911.1"/>
    </source>
</evidence>
<evidence type="ECO:0000256" key="7">
    <source>
        <dbReference type="ARBA" id="ARBA00022989"/>
    </source>
</evidence>
<name>A0ABU5RQ61_9CYAN</name>
<feature type="region of interest" description="Disordered" evidence="11">
    <location>
        <begin position="246"/>
        <end position="266"/>
    </location>
</feature>
<feature type="compositionally biased region" description="Polar residues" evidence="11">
    <location>
        <begin position="257"/>
        <end position="266"/>
    </location>
</feature>
<dbReference type="InterPro" id="IPR014756">
    <property type="entry name" value="Ig_E-set"/>
</dbReference>
<dbReference type="InterPro" id="IPR013518">
    <property type="entry name" value="K_chnl_inward-rec_Kir_cyto"/>
</dbReference>
<keyword evidence="8" id="KW-0406">Ion transport</keyword>
<dbReference type="PANTHER" id="PTHR11767:SF105">
    <property type="entry name" value="INWARD RECTIFIER POTASSIUM CHANNEL C-TERMINAL DOMAIN-CONTAINING PROTEIN"/>
    <property type="match status" value="1"/>
</dbReference>
<keyword evidence="3" id="KW-0633">Potassium transport</keyword>
<evidence type="ECO:0000256" key="10">
    <source>
        <dbReference type="ARBA" id="ARBA00023303"/>
    </source>
</evidence>
<comment type="caution">
    <text evidence="14">The sequence shown here is derived from an EMBL/GenBank/DDBJ whole genome shotgun (WGS) entry which is preliminary data.</text>
</comment>
<dbReference type="EMBL" id="JAYGHX010000001">
    <property type="protein sequence ID" value="MEA5389911.1"/>
    <property type="molecule type" value="Genomic_DNA"/>
</dbReference>
<feature type="transmembrane region" description="Helical" evidence="12">
    <location>
        <begin position="6"/>
        <end position="27"/>
    </location>
</feature>
<evidence type="ECO:0000256" key="5">
    <source>
        <dbReference type="ARBA" id="ARBA00022882"/>
    </source>
</evidence>
<feature type="transmembrane region" description="Helical" evidence="12">
    <location>
        <begin position="77"/>
        <end position="95"/>
    </location>
</feature>
<keyword evidence="5" id="KW-0851">Voltage-gated channel</keyword>
<evidence type="ECO:0000256" key="12">
    <source>
        <dbReference type="SAM" id="Phobius"/>
    </source>
</evidence>
<organism evidence="14 15">
    <name type="scientific">Cyanobium gracile UHCC 0139</name>
    <dbReference type="NCBI Taxonomy" id="3110308"/>
    <lineage>
        <taxon>Bacteria</taxon>
        <taxon>Bacillati</taxon>
        <taxon>Cyanobacteriota</taxon>
        <taxon>Cyanophyceae</taxon>
        <taxon>Synechococcales</taxon>
        <taxon>Prochlorococcaceae</taxon>
        <taxon>Cyanobium</taxon>
    </lineage>
</organism>
<comment type="subcellular location">
    <subcellularLocation>
        <location evidence="1">Membrane</location>
        <topology evidence="1">Multi-pass membrane protein</topology>
    </subcellularLocation>
</comment>
<evidence type="ECO:0000256" key="1">
    <source>
        <dbReference type="ARBA" id="ARBA00004141"/>
    </source>
</evidence>
<dbReference type="Proteomes" id="UP001304461">
    <property type="component" value="Unassembled WGS sequence"/>
</dbReference>
<dbReference type="InterPro" id="IPR016449">
    <property type="entry name" value="K_chnl_inward-rec_Kir"/>
</dbReference>
<evidence type="ECO:0000256" key="6">
    <source>
        <dbReference type="ARBA" id="ARBA00022958"/>
    </source>
</evidence>
<dbReference type="PANTHER" id="PTHR11767">
    <property type="entry name" value="INWARD RECTIFIER POTASSIUM CHANNEL"/>
    <property type="match status" value="1"/>
</dbReference>
<evidence type="ECO:0000256" key="9">
    <source>
        <dbReference type="ARBA" id="ARBA00023136"/>
    </source>
</evidence>
<evidence type="ECO:0000259" key="13">
    <source>
        <dbReference type="Pfam" id="PF17655"/>
    </source>
</evidence>
<evidence type="ECO:0000313" key="15">
    <source>
        <dbReference type="Proteomes" id="UP001304461"/>
    </source>
</evidence>
<dbReference type="SUPFAM" id="SSF81296">
    <property type="entry name" value="E set domains"/>
    <property type="match status" value="1"/>
</dbReference>
<keyword evidence="4 12" id="KW-0812">Transmembrane</keyword>
<keyword evidence="9 12" id="KW-0472">Membrane</keyword>
<evidence type="ECO:0000256" key="2">
    <source>
        <dbReference type="ARBA" id="ARBA00022448"/>
    </source>
</evidence>
<dbReference type="Pfam" id="PF17655">
    <property type="entry name" value="IRK_C"/>
    <property type="match status" value="1"/>
</dbReference>
<evidence type="ECO:0000256" key="3">
    <source>
        <dbReference type="ARBA" id="ARBA00022538"/>
    </source>
</evidence>